<evidence type="ECO:0000256" key="1">
    <source>
        <dbReference type="SAM" id="SignalP"/>
    </source>
</evidence>
<dbReference type="AlphaFoldDB" id="A0A5N4WRK4"/>
<dbReference type="PROSITE" id="PS51257">
    <property type="entry name" value="PROKAR_LIPOPROTEIN"/>
    <property type="match status" value="1"/>
</dbReference>
<feature type="signal peptide" evidence="1">
    <location>
        <begin position="1"/>
        <end position="19"/>
    </location>
</feature>
<reference evidence="2 3" key="1">
    <citation type="submission" date="2019-09" db="EMBL/GenBank/DDBJ databases">
        <title>Draft genome sequence of Acinetobacter tandoii W4-4-4 isolated from environmental water sample.</title>
        <authorList>
            <person name="Wee S.K."/>
            <person name="Yan B."/>
            <person name="Mustaffa S.B."/>
            <person name="Yap E.P.H."/>
        </authorList>
    </citation>
    <scope>NUCLEOTIDE SEQUENCE [LARGE SCALE GENOMIC DNA]</scope>
    <source>
        <strain evidence="2 3">W4-4-4</strain>
    </source>
</reference>
<proteinExistence type="predicted"/>
<keyword evidence="1" id="KW-0732">Signal</keyword>
<organism evidence="2 3">
    <name type="scientific">Acinetobacter tandoii</name>
    <dbReference type="NCBI Taxonomy" id="202954"/>
    <lineage>
        <taxon>Bacteria</taxon>
        <taxon>Pseudomonadati</taxon>
        <taxon>Pseudomonadota</taxon>
        <taxon>Gammaproteobacteria</taxon>
        <taxon>Moraxellales</taxon>
        <taxon>Moraxellaceae</taxon>
        <taxon>Acinetobacter</taxon>
    </lineage>
</organism>
<accession>A0A5N4WRK4</accession>
<name>A0A5N4WRK4_9GAMM</name>
<dbReference type="Proteomes" id="UP000325788">
    <property type="component" value="Unassembled WGS sequence"/>
</dbReference>
<gene>
    <name evidence="2" type="ORF">F4W09_02530</name>
</gene>
<evidence type="ECO:0000313" key="2">
    <source>
        <dbReference type="EMBL" id="KAB1860014.1"/>
    </source>
</evidence>
<sequence length="125" mass="13151">MKKRLAAFAPVILVLTACATTETVTTTAATTQQVGMAAIKIAINSKCVTELNNTPAWKKSTQLMTAEQKQNIQTDICGCVSEKAPQNVTTVDLATAAIDPAARATIVNNVVTKTIQSCVSEAVNK</sequence>
<dbReference type="RefSeq" id="WP_151503919.1">
    <property type="nucleotide sequence ID" value="NZ_VXLD01000001.1"/>
</dbReference>
<evidence type="ECO:0000313" key="3">
    <source>
        <dbReference type="Proteomes" id="UP000325788"/>
    </source>
</evidence>
<protein>
    <submittedName>
        <fullName evidence="2">Uncharacterized protein</fullName>
    </submittedName>
</protein>
<comment type="caution">
    <text evidence="2">The sequence shown here is derived from an EMBL/GenBank/DDBJ whole genome shotgun (WGS) entry which is preliminary data.</text>
</comment>
<feature type="chain" id="PRO_5024363119" evidence="1">
    <location>
        <begin position="20"/>
        <end position="125"/>
    </location>
</feature>
<dbReference type="EMBL" id="VXLD01000001">
    <property type="protein sequence ID" value="KAB1860014.1"/>
    <property type="molecule type" value="Genomic_DNA"/>
</dbReference>